<proteinExistence type="predicted"/>
<dbReference type="RefSeq" id="WP_245323833.1">
    <property type="nucleotide sequence ID" value="NZ_LVEM01000003.1"/>
</dbReference>
<evidence type="ECO:0000313" key="1">
    <source>
        <dbReference type="EMBL" id="TWA98992.1"/>
    </source>
</evidence>
<evidence type="ECO:0000313" key="2">
    <source>
        <dbReference type="Proteomes" id="UP000319949"/>
    </source>
</evidence>
<gene>
    <name evidence="1" type="ORF">FBZ96_105671</name>
</gene>
<reference evidence="1 2" key="1">
    <citation type="submission" date="2019-06" db="EMBL/GenBank/DDBJ databases">
        <title>Genomic Encyclopedia of Type Strains, Phase IV (KMG-V): Genome sequencing to study the core and pangenomes of soil and plant-associated prokaryotes.</title>
        <authorList>
            <person name="Whitman W."/>
        </authorList>
    </citation>
    <scope>NUCLEOTIDE SEQUENCE [LARGE SCALE GENOMIC DNA]</scope>
    <source>
        <strain evidence="1 2">BR 510</strain>
    </source>
</reference>
<protein>
    <submittedName>
        <fullName evidence="1">Uncharacterized protein</fullName>
    </submittedName>
</protein>
<comment type="caution">
    <text evidence="1">The sequence shown here is derived from an EMBL/GenBank/DDBJ whole genome shotgun (WGS) entry which is preliminary data.</text>
</comment>
<sequence>MCAYAIRESRIGRVIFGLLPLLGGHSRWDILKDTALSSVMPEVFAPPPYVLAGCLCQERKCAAFLVCSIHSPGVQSRAEEYALRGHASEKHEANAVPELRLKRQFAN</sequence>
<dbReference type="STRING" id="1803665.GCA_001641335_05461"/>
<dbReference type="Proteomes" id="UP000319949">
    <property type="component" value="Unassembled WGS sequence"/>
</dbReference>
<dbReference type="EMBL" id="VITK01000005">
    <property type="protein sequence ID" value="TWA98992.1"/>
    <property type="molecule type" value="Genomic_DNA"/>
</dbReference>
<dbReference type="AlphaFoldDB" id="A0A560DPM7"/>
<accession>A0A560DPM7</accession>
<name>A0A560DPM7_9BRAD</name>
<organism evidence="1 2">
    <name type="scientific">Bradyrhizobium stylosanthis</name>
    <dbReference type="NCBI Taxonomy" id="1803665"/>
    <lineage>
        <taxon>Bacteria</taxon>
        <taxon>Pseudomonadati</taxon>
        <taxon>Pseudomonadota</taxon>
        <taxon>Alphaproteobacteria</taxon>
        <taxon>Hyphomicrobiales</taxon>
        <taxon>Nitrobacteraceae</taxon>
        <taxon>Bradyrhizobium</taxon>
    </lineage>
</organism>
<keyword evidence="2" id="KW-1185">Reference proteome</keyword>